<evidence type="ECO:0000256" key="1">
    <source>
        <dbReference type="SAM" id="MobiDB-lite"/>
    </source>
</evidence>
<feature type="transmembrane region" description="Helical" evidence="2">
    <location>
        <begin position="724"/>
        <end position="748"/>
    </location>
</feature>
<feature type="region of interest" description="Disordered" evidence="1">
    <location>
        <begin position="779"/>
        <end position="823"/>
    </location>
</feature>
<feature type="domain" description="EGF-like" evidence="3">
    <location>
        <begin position="279"/>
        <end position="327"/>
    </location>
</feature>
<sequence length="823" mass="90077">MKRTEILQYVRLTCTVTSKMATVKPPPGIFVTLPVIATLALTVLDVSAETEFTSVVNVKLRKTAFSPYLTYFTIIARIMKCCDSSGLEELCVLGACECLRAYQGKCVEYPVPCASINFDVSGQSYCDSRLQHSTCHPENNWCLCEHPYQRLGDRCVSPPSEVCIDGCPYGFECRGYRCYQKCDSSVTPCPFGFTCVNGYCDYTCEFDSNCNNGQKCECGYCTNICTDNSQCLSGQVCQEDTDTCPKFTDIPCTSSSDCGTNSYCNGDNCSDPCQAEKFLCATTGFTCQSGVCLKDCNKQVSCKTLPGEVSLTCGCPEPRANEFGECLLYDVLCPPNAYKPDGYILGEIFEVTDCGKLIAGSECAEDKSKCVCKQGMVQYAGAVCQQLLPGCEDDKDCSANHQCDVGHCYKKCSSTSDCSDYTDCNTESGLCQLLCNEDTDCLGHQACETLEAAKQVCVPKDTTIVKAEDPDCTTGGECEEVITEKCDDDKCRCIDGMRRSAATGKCEWLIDVVCLSCPPCLTKCSDRNMECSTESRICKCLEGYKLDESGTRCTKDDFTLTEISCDSNADCNLIPNSHCNDRFGKCQCKGSYCYKEKYCKPDWNECDGYSVTTRRPVLTSTVSTRQELVSVTDILTGTTATTNKPCSDETDCLEFGQLTYCFSGRCTCVSGSFLIDDQCKAVTLCSSVLRCPYGMSCESGICTGFRAALASTDEQVAKVKKSQVSWPAVIVSCLLVVGIIATIVVAIYTKREYELKNSTEFDDREIKDKVEFRRSSIAGKRDALQKKLSTATTTRPPSGADLTEGLGSPSENLMNENQKVKRN</sequence>
<dbReference type="Proteomes" id="UP000593567">
    <property type="component" value="Unassembled WGS sequence"/>
</dbReference>
<organism evidence="4 5">
    <name type="scientific">Bugula neritina</name>
    <name type="common">Brown bryozoan</name>
    <name type="synonym">Sertularia neritina</name>
    <dbReference type="NCBI Taxonomy" id="10212"/>
    <lineage>
        <taxon>Eukaryota</taxon>
        <taxon>Metazoa</taxon>
        <taxon>Spiralia</taxon>
        <taxon>Lophotrochozoa</taxon>
        <taxon>Bryozoa</taxon>
        <taxon>Gymnolaemata</taxon>
        <taxon>Cheilostomatida</taxon>
        <taxon>Flustrina</taxon>
        <taxon>Buguloidea</taxon>
        <taxon>Bugulidae</taxon>
        <taxon>Bugula</taxon>
    </lineage>
</organism>
<proteinExistence type="predicted"/>
<feature type="domain" description="EGF-like" evidence="3">
    <location>
        <begin position="456"/>
        <end position="507"/>
    </location>
</feature>
<keyword evidence="2" id="KW-1133">Transmembrane helix</keyword>
<reference evidence="4" key="1">
    <citation type="submission" date="2020-06" db="EMBL/GenBank/DDBJ databases">
        <title>Draft genome of Bugula neritina, a colonial animal packing powerful symbionts and potential medicines.</title>
        <authorList>
            <person name="Rayko M."/>
        </authorList>
    </citation>
    <scope>NUCLEOTIDE SEQUENCE [LARGE SCALE GENOMIC DNA]</scope>
    <source>
        <strain evidence="4">Kwan_BN1</strain>
    </source>
</reference>
<evidence type="ECO:0000313" key="5">
    <source>
        <dbReference type="Proteomes" id="UP000593567"/>
    </source>
</evidence>
<comment type="caution">
    <text evidence="4">The sequence shown here is derived from an EMBL/GenBank/DDBJ whole genome shotgun (WGS) entry which is preliminary data.</text>
</comment>
<keyword evidence="5" id="KW-1185">Reference proteome</keyword>
<dbReference type="InterPro" id="IPR000742">
    <property type="entry name" value="EGF"/>
</dbReference>
<evidence type="ECO:0000313" key="4">
    <source>
        <dbReference type="EMBL" id="KAF6036772.1"/>
    </source>
</evidence>
<name>A0A7J7KDN8_BUGNE</name>
<feature type="domain" description="EGF-like" evidence="3">
    <location>
        <begin position="645"/>
        <end position="680"/>
    </location>
</feature>
<evidence type="ECO:0000259" key="3">
    <source>
        <dbReference type="SMART" id="SM00181"/>
    </source>
</evidence>
<gene>
    <name evidence="4" type="ORF">EB796_004919</name>
</gene>
<dbReference type="AlphaFoldDB" id="A0A7J7KDN8"/>
<dbReference type="OrthoDB" id="4405280at2759"/>
<keyword evidence="2" id="KW-0812">Transmembrane</keyword>
<dbReference type="SMART" id="SM00181">
    <property type="entry name" value="EGF"/>
    <property type="match status" value="5"/>
</dbReference>
<protein>
    <recommendedName>
        <fullName evidence="3">EGF-like domain-containing protein</fullName>
    </recommendedName>
</protein>
<dbReference type="EMBL" id="VXIV02000676">
    <property type="protein sequence ID" value="KAF6036772.1"/>
    <property type="molecule type" value="Genomic_DNA"/>
</dbReference>
<feature type="domain" description="EGF-like" evidence="3">
    <location>
        <begin position="519"/>
        <end position="554"/>
    </location>
</feature>
<feature type="compositionally biased region" description="Polar residues" evidence="1">
    <location>
        <begin position="787"/>
        <end position="796"/>
    </location>
</feature>
<keyword evidence="2" id="KW-0472">Membrane</keyword>
<feature type="domain" description="EGF-like" evidence="3">
    <location>
        <begin position="112"/>
        <end position="156"/>
    </location>
</feature>
<accession>A0A7J7KDN8</accession>
<evidence type="ECO:0000256" key="2">
    <source>
        <dbReference type="SAM" id="Phobius"/>
    </source>
</evidence>